<organism evidence="3 4">
    <name type="scientific">Lepraria neglecta</name>
    <dbReference type="NCBI Taxonomy" id="209136"/>
    <lineage>
        <taxon>Eukaryota</taxon>
        <taxon>Fungi</taxon>
        <taxon>Dikarya</taxon>
        <taxon>Ascomycota</taxon>
        <taxon>Pezizomycotina</taxon>
        <taxon>Lecanoromycetes</taxon>
        <taxon>OSLEUM clade</taxon>
        <taxon>Lecanoromycetidae</taxon>
        <taxon>Lecanorales</taxon>
        <taxon>Lecanorineae</taxon>
        <taxon>Stereocaulaceae</taxon>
        <taxon>Lepraria</taxon>
    </lineage>
</organism>
<gene>
    <name evidence="3" type="ORF">OEA41_008045</name>
</gene>
<evidence type="ECO:0000256" key="1">
    <source>
        <dbReference type="SAM" id="MobiDB-lite"/>
    </source>
</evidence>
<comment type="caution">
    <text evidence="3">The sequence shown here is derived from an EMBL/GenBank/DDBJ whole genome shotgun (WGS) entry which is preliminary data.</text>
</comment>
<feature type="compositionally biased region" description="Low complexity" evidence="1">
    <location>
        <begin position="16"/>
        <end position="29"/>
    </location>
</feature>
<feature type="compositionally biased region" description="Basic and acidic residues" evidence="1">
    <location>
        <begin position="37"/>
        <end position="64"/>
    </location>
</feature>
<dbReference type="Pfam" id="PF20237">
    <property type="entry name" value="DUF6594"/>
    <property type="match status" value="1"/>
</dbReference>
<dbReference type="EMBL" id="JASNWA010000004">
    <property type="protein sequence ID" value="KAK3176720.1"/>
    <property type="molecule type" value="Genomic_DNA"/>
</dbReference>
<evidence type="ECO:0000313" key="3">
    <source>
        <dbReference type="EMBL" id="KAK3176720.1"/>
    </source>
</evidence>
<evidence type="ECO:0000259" key="2">
    <source>
        <dbReference type="Pfam" id="PF20237"/>
    </source>
</evidence>
<dbReference type="InterPro" id="IPR046529">
    <property type="entry name" value="DUF6594"/>
</dbReference>
<dbReference type="AlphaFoldDB" id="A0AAD9ZER0"/>
<evidence type="ECO:0000313" key="4">
    <source>
        <dbReference type="Proteomes" id="UP001276659"/>
    </source>
</evidence>
<reference evidence="3" key="1">
    <citation type="submission" date="2022-11" db="EMBL/GenBank/DDBJ databases">
        <title>Chromosomal genome sequence assembly and mating type (MAT) locus characterization of the leprose asexual lichenized fungus Lepraria neglecta (Nyl.) Erichsen.</title>
        <authorList>
            <person name="Allen J.L."/>
            <person name="Pfeffer B."/>
        </authorList>
    </citation>
    <scope>NUCLEOTIDE SEQUENCE</scope>
    <source>
        <strain evidence="3">Allen 5258</strain>
    </source>
</reference>
<dbReference type="PANTHER" id="PTHR34502:SF3">
    <property type="entry name" value="DUF6594 DOMAIN-CONTAINING PROTEIN"/>
    <property type="match status" value="1"/>
</dbReference>
<name>A0AAD9ZER0_9LECA</name>
<feature type="domain" description="DUF6594" evidence="2">
    <location>
        <begin position="110"/>
        <end position="200"/>
    </location>
</feature>
<keyword evidence="4" id="KW-1185">Reference proteome</keyword>
<accession>A0AAD9ZER0</accession>
<proteinExistence type="predicted"/>
<protein>
    <recommendedName>
        <fullName evidence="2">DUF6594 domain-containing protein</fullName>
    </recommendedName>
</protein>
<sequence length="212" mass="23680">MPNASGPETPPPTAPTSPTSPTSTVVAPSGDCVLDVDPEKNAEAAKETDVNEKSDVTAVDSKEGSLQRRLTDSLKKFTLSASSPLVLSRHRQSDGALKLVQRIEDHPQGYPQLAAFVNSDENFMICRKYGFLRSRVLLYRQDELRQLERDLLEADEEDAIACPLALRSRKTDEDREQDEFSRKPLIERIDAKLKQYGELCPPFHFQGANPQK</sequence>
<dbReference type="Proteomes" id="UP001276659">
    <property type="component" value="Unassembled WGS sequence"/>
</dbReference>
<dbReference type="PANTHER" id="PTHR34502">
    <property type="entry name" value="DUF6594 DOMAIN-CONTAINING PROTEIN-RELATED"/>
    <property type="match status" value="1"/>
</dbReference>
<feature type="region of interest" description="Disordered" evidence="1">
    <location>
        <begin position="1"/>
        <end position="64"/>
    </location>
</feature>